<proteinExistence type="predicted"/>
<feature type="signal peptide" evidence="1">
    <location>
        <begin position="1"/>
        <end position="20"/>
    </location>
</feature>
<evidence type="ECO:0000256" key="1">
    <source>
        <dbReference type="SAM" id="SignalP"/>
    </source>
</evidence>
<comment type="caution">
    <text evidence="2">The sequence shown here is derived from an EMBL/GenBank/DDBJ whole genome shotgun (WGS) entry which is preliminary data.</text>
</comment>
<feature type="non-terminal residue" evidence="2">
    <location>
        <position position="132"/>
    </location>
</feature>
<feature type="chain" id="PRO_5031298897" description="Peptidase C1A papain C-terminal domain-containing protein" evidence="1">
    <location>
        <begin position="21"/>
        <end position="132"/>
    </location>
</feature>
<evidence type="ECO:0000313" key="2">
    <source>
        <dbReference type="EMBL" id="HER43503.1"/>
    </source>
</evidence>
<evidence type="ECO:0008006" key="3">
    <source>
        <dbReference type="Google" id="ProtNLM"/>
    </source>
</evidence>
<name>A0A7V2F3I8_UNCEI</name>
<gene>
    <name evidence="2" type="ORF">ENO08_03490</name>
</gene>
<keyword evidence="1" id="KW-0732">Signal</keyword>
<sequence>MRIALIFMLLITVFCTPLWPQTADAGKRDSVRYEKYYRDPVLKEMAERTDSLDAVADSITAAIQSEWKAKAKEKREERKVIRFDLDGISKPGSPAEFEAPFHFPPVAQYRTSACWSFGTTSFLESEIHRLSG</sequence>
<protein>
    <recommendedName>
        <fullName evidence="3">Peptidase C1A papain C-terminal domain-containing protein</fullName>
    </recommendedName>
</protein>
<dbReference type="EMBL" id="DSEC01000246">
    <property type="protein sequence ID" value="HER43503.1"/>
    <property type="molecule type" value="Genomic_DNA"/>
</dbReference>
<reference evidence="2" key="1">
    <citation type="journal article" date="2020" name="mSystems">
        <title>Genome- and Community-Level Interaction Insights into Carbon Utilization and Element Cycling Functions of Hydrothermarchaeota in Hydrothermal Sediment.</title>
        <authorList>
            <person name="Zhou Z."/>
            <person name="Liu Y."/>
            <person name="Xu W."/>
            <person name="Pan J."/>
            <person name="Luo Z.H."/>
            <person name="Li M."/>
        </authorList>
    </citation>
    <scope>NUCLEOTIDE SEQUENCE [LARGE SCALE GENOMIC DNA]</scope>
    <source>
        <strain evidence="2">SpSt-1233</strain>
    </source>
</reference>
<dbReference type="Proteomes" id="UP000886069">
    <property type="component" value="Unassembled WGS sequence"/>
</dbReference>
<accession>A0A7V2F3I8</accession>
<dbReference type="AlphaFoldDB" id="A0A7V2F3I8"/>
<organism evidence="2">
    <name type="scientific">Eiseniibacteriota bacterium</name>
    <dbReference type="NCBI Taxonomy" id="2212470"/>
    <lineage>
        <taxon>Bacteria</taxon>
        <taxon>Candidatus Eiseniibacteriota</taxon>
    </lineage>
</organism>